<gene>
    <name evidence="2" type="primary">Acey_s0270.g868</name>
    <name evidence="2" type="ORF">Y032_0270g868</name>
</gene>
<sequence>MSEREGERRAATTARPASGGVRDSGRRVFVIAPPTSMCSCRLFTHPTTRRCEKLISSTCLFKESCRMIHYARYRLR</sequence>
<organism evidence="2 3">
    <name type="scientific">Ancylostoma ceylanicum</name>
    <dbReference type="NCBI Taxonomy" id="53326"/>
    <lineage>
        <taxon>Eukaryota</taxon>
        <taxon>Metazoa</taxon>
        <taxon>Ecdysozoa</taxon>
        <taxon>Nematoda</taxon>
        <taxon>Chromadorea</taxon>
        <taxon>Rhabditida</taxon>
        <taxon>Rhabditina</taxon>
        <taxon>Rhabditomorpha</taxon>
        <taxon>Strongyloidea</taxon>
        <taxon>Ancylostomatidae</taxon>
        <taxon>Ancylostomatinae</taxon>
        <taxon>Ancylostoma</taxon>
    </lineage>
</organism>
<name>A0A016S9N2_9BILA</name>
<dbReference type="Proteomes" id="UP000024635">
    <property type="component" value="Unassembled WGS sequence"/>
</dbReference>
<dbReference type="AlphaFoldDB" id="A0A016S9N2"/>
<accession>A0A016S9N2</accession>
<feature type="compositionally biased region" description="Low complexity" evidence="1">
    <location>
        <begin position="11"/>
        <end position="20"/>
    </location>
</feature>
<comment type="caution">
    <text evidence="2">The sequence shown here is derived from an EMBL/GenBank/DDBJ whole genome shotgun (WGS) entry which is preliminary data.</text>
</comment>
<evidence type="ECO:0000256" key="1">
    <source>
        <dbReference type="SAM" id="MobiDB-lite"/>
    </source>
</evidence>
<reference evidence="3" key="1">
    <citation type="journal article" date="2015" name="Nat. Genet.">
        <title>The genome and transcriptome of the zoonotic hookworm Ancylostoma ceylanicum identify infection-specific gene families.</title>
        <authorList>
            <person name="Schwarz E.M."/>
            <person name="Hu Y."/>
            <person name="Antoshechkin I."/>
            <person name="Miller M.M."/>
            <person name="Sternberg P.W."/>
            <person name="Aroian R.V."/>
        </authorList>
    </citation>
    <scope>NUCLEOTIDE SEQUENCE</scope>
    <source>
        <strain evidence="3">HY135</strain>
    </source>
</reference>
<evidence type="ECO:0000313" key="2">
    <source>
        <dbReference type="EMBL" id="EYB86989.1"/>
    </source>
</evidence>
<evidence type="ECO:0000313" key="3">
    <source>
        <dbReference type="Proteomes" id="UP000024635"/>
    </source>
</evidence>
<feature type="region of interest" description="Disordered" evidence="1">
    <location>
        <begin position="1"/>
        <end position="26"/>
    </location>
</feature>
<protein>
    <submittedName>
        <fullName evidence="2">Uncharacterized protein</fullName>
    </submittedName>
</protein>
<dbReference type="EMBL" id="JARK01001606">
    <property type="protein sequence ID" value="EYB86989.1"/>
    <property type="molecule type" value="Genomic_DNA"/>
</dbReference>
<keyword evidence="3" id="KW-1185">Reference proteome</keyword>
<proteinExistence type="predicted"/>
<feature type="compositionally biased region" description="Basic and acidic residues" evidence="1">
    <location>
        <begin position="1"/>
        <end position="10"/>
    </location>
</feature>